<dbReference type="GeneID" id="20707680"/>
<keyword evidence="2" id="KW-1185">Reference proteome</keyword>
<name>G2X8S7_VERDV</name>
<accession>G2X8S7</accession>
<dbReference type="KEGG" id="vda:VDAG_06217"/>
<dbReference type="EMBL" id="DS572707">
    <property type="protein sequence ID" value="EGY15363.1"/>
    <property type="molecule type" value="Genomic_DNA"/>
</dbReference>
<evidence type="ECO:0000313" key="2">
    <source>
        <dbReference type="Proteomes" id="UP000001611"/>
    </source>
</evidence>
<reference evidence="2" key="2">
    <citation type="journal article" date="2011" name="PLoS Pathog.">
        <title>Comparative genomics yields insights into niche adaptation of plant vascular wilt pathogens.</title>
        <authorList>
            <person name="Klosterman S.J."/>
            <person name="Subbarao K.V."/>
            <person name="Kang S."/>
            <person name="Veronese P."/>
            <person name="Gold S.E."/>
            <person name="Thomma B.P.H.J."/>
            <person name="Chen Z."/>
            <person name="Henrissat B."/>
            <person name="Lee Y.-H."/>
            <person name="Park J."/>
            <person name="Garcia-Pedrajas M.D."/>
            <person name="Barbara D.J."/>
            <person name="Anchieta A."/>
            <person name="de Jonge R."/>
            <person name="Santhanam P."/>
            <person name="Maruthachalam K."/>
            <person name="Atallah Z."/>
            <person name="Amyotte S.G."/>
            <person name="Paz Z."/>
            <person name="Inderbitzin P."/>
            <person name="Hayes R.J."/>
            <person name="Heiman D.I."/>
            <person name="Young S."/>
            <person name="Zeng Q."/>
            <person name="Engels R."/>
            <person name="Galagan J."/>
            <person name="Cuomo C.A."/>
            <person name="Dobinson K.F."/>
            <person name="Ma L.-J."/>
        </authorList>
    </citation>
    <scope>NUCLEOTIDE SEQUENCE [LARGE SCALE GENOMIC DNA]</scope>
    <source>
        <strain evidence="2">VdLs.17 / ATCC MYA-4575 / FGSC 10137</strain>
    </source>
</reference>
<evidence type="ECO:0000313" key="1">
    <source>
        <dbReference type="EMBL" id="EGY15363.1"/>
    </source>
</evidence>
<dbReference type="OrthoDB" id="3200163at2759"/>
<dbReference type="HOGENOM" id="CLU_1662156_0_0_1"/>
<protein>
    <submittedName>
        <fullName evidence="1">Uncharacterized protein</fullName>
    </submittedName>
</protein>
<proteinExistence type="predicted"/>
<reference evidence="1 2" key="1">
    <citation type="submission" date="2008-03" db="EMBL/GenBank/DDBJ databases">
        <title>The Genome Sequence of Verticillium dahliae VdLs.17.</title>
        <authorList>
            <consortium name="The Broad Institute Genome Sequencing Platform"/>
            <person name="Ma L.-J.J."/>
            <person name="Klosterman S.J."/>
            <person name="Subbarao K."/>
            <person name="Dobinson K."/>
            <person name="Veronese P."/>
            <person name="Kang S."/>
            <person name="Gold S.E."/>
            <person name="Young S."/>
            <person name="Jaffe D."/>
            <person name="Gnerre S."/>
            <person name="Berlin A."/>
            <person name="Heiman D."/>
            <person name="Hepburn T."/>
            <person name="Sykes S."/>
            <person name="Alvarado L."/>
            <person name="Kodira C.D."/>
            <person name="Lander E."/>
            <person name="Galagan J."/>
            <person name="Nusbaum C."/>
            <person name="Birren B."/>
        </authorList>
    </citation>
    <scope>NUCLEOTIDE SEQUENCE [LARGE SCALE GENOMIC DNA]</scope>
    <source>
        <strain evidence="2">VdLs.17 / ATCC MYA-4575 / FGSC 10137</strain>
    </source>
</reference>
<dbReference type="Proteomes" id="UP000001611">
    <property type="component" value="Unassembled WGS sequence"/>
</dbReference>
<organism evidence="1 2">
    <name type="scientific">Verticillium dahliae (strain VdLs.17 / ATCC MYA-4575 / FGSC 10137)</name>
    <name type="common">Verticillium wilt</name>
    <dbReference type="NCBI Taxonomy" id="498257"/>
    <lineage>
        <taxon>Eukaryota</taxon>
        <taxon>Fungi</taxon>
        <taxon>Dikarya</taxon>
        <taxon>Ascomycota</taxon>
        <taxon>Pezizomycotina</taxon>
        <taxon>Sordariomycetes</taxon>
        <taxon>Hypocreomycetidae</taxon>
        <taxon>Glomerellales</taxon>
        <taxon>Plectosphaerellaceae</taxon>
        <taxon>Verticillium</taxon>
    </lineage>
</organism>
<sequence length="159" mass="18483">MKSAVLHTPFLTYLCAVLEAHRHDKTEGRVRESLAQALLSWLRLVKYAGVNLHTNGSDERQKCNETVRRSPFLHMIDNLARSYHIRLINIDYGAEPEDWVLWWAIEYEELAGIFWNMVENPQLCLPGSWVEDDVLQHQDRWIGSAGDTFMWAGTFVEPQ</sequence>
<gene>
    <name evidence="1" type="ORF">VDAG_06217</name>
</gene>
<dbReference type="RefSeq" id="XP_009657526.1">
    <property type="nucleotide sequence ID" value="XM_009659231.1"/>
</dbReference>
<dbReference type="AlphaFoldDB" id="G2X8S7"/>
<dbReference type="InParanoid" id="G2X8S7"/>